<evidence type="ECO:0000256" key="3">
    <source>
        <dbReference type="ARBA" id="ARBA00022692"/>
    </source>
</evidence>
<dbReference type="Proteomes" id="UP000537161">
    <property type="component" value="Unassembled WGS sequence"/>
</dbReference>
<feature type="transmembrane region" description="Helical" evidence="6">
    <location>
        <begin position="145"/>
        <end position="166"/>
    </location>
</feature>
<keyword evidence="3 6" id="KW-0812">Transmembrane</keyword>
<dbReference type="GO" id="GO:0012505">
    <property type="term" value="C:endomembrane system"/>
    <property type="evidence" value="ECO:0007669"/>
    <property type="project" value="UniProtKB-SubCell"/>
</dbReference>
<dbReference type="SUPFAM" id="SSF103473">
    <property type="entry name" value="MFS general substrate transporter"/>
    <property type="match status" value="1"/>
</dbReference>
<dbReference type="InterPro" id="IPR011701">
    <property type="entry name" value="MFS"/>
</dbReference>
<proteinExistence type="predicted"/>
<evidence type="ECO:0000313" key="8">
    <source>
        <dbReference type="EMBL" id="MBB5707453.1"/>
    </source>
</evidence>
<comment type="caution">
    <text evidence="8">The sequence shown here is derived from an EMBL/GenBank/DDBJ whole genome shotgun (WGS) entry which is preliminary data.</text>
</comment>
<feature type="transmembrane region" description="Helical" evidence="6">
    <location>
        <begin position="210"/>
        <end position="231"/>
    </location>
</feature>
<dbReference type="InterPro" id="IPR036259">
    <property type="entry name" value="MFS_trans_sf"/>
</dbReference>
<feature type="transmembrane region" description="Helical" evidence="6">
    <location>
        <begin position="237"/>
        <end position="255"/>
    </location>
</feature>
<dbReference type="PROSITE" id="PS50850">
    <property type="entry name" value="MFS"/>
    <property type="match status" value="1"/>
</dbReference>
<protein>
    <submittedName>
        <fullName evidence="8">MFS family permease</fullName>
    </submittedName>
</protein>
<reference evidence="8 9" key="1">
    <citation type="submission" date="2020-08" db="EMBL/GenBank/DDBJ databases">
        <title>Genomic Encyclopedia of Type Strains, Phase IV (KMG-IV): sequencing the most valuable type-strain genomes for metagenomic binning, comparative biology and taxonomic classification.</title>
        <authorList>
            <person name="Goeker M."/>
        </authorList>
    </citation>
    <scope>NUCLEOTIDE SEQUENCE [LARGE SCALE GENOMIC DNA]</scope>
    <source>
        <strain evidence="8 9">DSM 27163</strain>
    </source>
</reference>
<evidence type="ECO:0000256" key="5">
    <source>
        <dbReference type="ARBA" id="ARBA00023136"/>
    </source>
</evidence>
<dbReference type="RefSeq" id="WP_184099294.1">
    <property type="nucleotide sequence ID" value="NZ_JACIJH010000009.1"/>
</dbReference>
<feature type="transmembrane region" description="Helical" evidence="6">
    <location>
        <begin position="112"/>
        <end position="133"/>
    </location>
</feature>
<evidence type="ECO:0000256" key="4">
    <source>
        <dbReference type="ARBA" id="ARBA00022989"/>
    </source>
</evidence>
<keyword evidence="4 6" id="KW-1133">Transmembrane helix</keyword>
<feature type="transmembrane region" description="Helical" evidence="6">
    <location>
        <begin position="276"/>
        <end position="296"/>
    </location>
</feature>
<dbReference type="GO" id="GO:0022857">
    <property type="term" value="F:transmembrane transporter activity"/>
    <property type="evidence" value="ECO:0007669"/>
    <property type="project" value="InterPro"/>
</dbReference>
<dbReference type="InterPro" id="IPR020846">
    <property type="entry name" value="MFS_dom"/>
</dbReference>
<dbReference type="PRINTS" id="PR01036">
    <property type="entry name" value="TCRTETB"/>
</dbReference>
<sequence>MTVQPSLVSDTRGSNPFTIWLVAPLLLVTILNPLNSAMLTTALVPIGRAFPGQETIGGWLVASLYLTAAIAQPVLGSFADRFGARRTLVWATVILGLGGIAGIVAQDMATLILSRVLIGFGTSSAYPCAVAIIRQRAHKAEIEPPARILGWLAAASSVAVAAGPPLGGLVTEWLGWRGTFAINLPLAIIAFIAIWLAVPANQSPRHGGIRVDWAGIALFTGFMTALMFFLMHLETRFDAKALGLGLIGLTVFALVERKRASPFVDVGLLRSNLPLTLTYGNHAAFNFVNYCFFYSIPQWSQVTLSLSLTASGLMLMPVAVASFIGALLPTRGRKGCMTEMMGASLLIINSASLFLLALAPSAIGILILSLGFGTSFGILNMSNQQRLLDYAPLEQSGSAAGLLRTSAYLGAMLSAPLVAYLMADAIGTTALKALSLATLPISLLPLATVVADIHRGRQSLAATPRTGRET</sequence>
<evidence type="ECO:0000259" key="7">
    <source>
        <dbReference type="PROSITE" id="PS50850"/>
    </source>
</evidence>
<feature type="transmembrane region" description="Helical" evidence="6">
    <location>
        <begin position="402"/>
        <end position="423"/>
    </location>
</feature>
<feature type="domain" description="Major facilitator superfamily (MFS) profile" evidence="7">
    <location>
        <begin position="21"/>
        <end position="454"/>
    </location>
</feature>
<evidence type="ECO:0000313" key="9">
    <source>
        <dbReference type="Proteomes" id="UP000537161"/>
    </source>
</evidence>
<evidence type="ECO:0000256" key="1">
    <source>
        <dbReference type="ARBA" id="ARBA00004127"/>
    </source>
</evidence>
<dbReference type="PANTHER" id="PTHR23501:SF191">
    <property type="entry name" value="VACUOLAR BASIC AMINO ACID TRANSPORTER 4"/>
    <property type="match status" value="1"/>
</dbReference>
<feature type="transmembrane region" description="Helical" evidence="6">
    <location>
        <begin position="56"/>
        <end position="75"/>
    </location>
</feature>
<name>A0A7W9B742_9SPHN</name>
<feature type="transmembrane region" description="Helical" evidence="6">
    <location>
        <begin position="87"/>
        <end position="106"/>
    </location>
</feature>
<feature type="transmembrane region" description="Helical" evidence="6">
    <location>
        <begin position="21"/>
        <end position="44"/>
    </location>
</feature>
<organism evidence="8 9">
    <name type="scientific">Sphingopyxis panaciterrulae</name>
    <dbReference type="NCBI Taxonomy" id="462372"/>
    <lineage>
        <taxon>Bacteria</taxon>
        <taxon>Pseudomonadati</taxon>
        <taxon>Pseudomonadota</taxon>
        <taxon>Alphaproteobacteria</taxon>
        <taxon>Sphingomonadales</taxon>
        <taxon>Sphingomonadaceae</taxon>
        <taxon>Sphingopyxis</taxon>
    </lineage>
</organism>
<evidence type="ECO:0000256" key="6">
    <source>
        <dbReference type="SAM" id="Phobius"/>
    </source>
</evidence>
<feature type="transmembrane region" description="Helical" evidence="6">
    <location>
        <begin position="178"/>
        <end position="198"/>
    </location>
</feature>
<dbReference type="Pfam" id="PF07690">
    <property type="entry name" value="MFS_1"/>
    <property type="match status" value="1"/>
</dbReference>
<dbReference type="PANTHER" id="PTHR23501">
    <property type="entry name" value="MAJOR FACILITATOR SUPERFAMILY"/>
    <property type="match status" value="1"/>
</dbReference>
<comment type="subcellular location">
    <subcellularLocation>
        <location evidence="1">Endomembrane system</location>
        <topology evidence="1">Multi-pass membrane protein</topology>
    </subcellularLocation>
</comment>
<keyword evidence="9" id="KW-1185">Reference proteome</keyword>
<evidence type="ECO:0000256" key="2">
    <source>
        <dbReference type="ARBA" id="ARBA00022448"/>
    </source>
</evidence>
<dbReference type="EMBL" id="JACIJH010000009">
    <property type="protein sequence ID" value="MBB5707453.1"/>
    <property type="molecule type" value="Genomic_DNA"/>
</dbReference>
<dbReference type="Gene3D" id="1.20.1250.20">
    <property type="entry name" value="MFS general substrate transporter like domains"/>
    <property type="match status" value="1"/>
</dbReference>
<dbReference type="AlphaFoldDB" id="A0A7W9B742"/>
<accession>A0A7W9B742</accession>
<keyword evidence="5 6" id="KW-0472">Membrane</keyword>
<keyword evidence="2" id="KW-0813">Transport</keyword>
<feature type="transmembrane region" description="Helical" evidence="6">
    <location>
        <begin position="308"/>
        <end position="328"/>
    </location>
</feature>
<dbReference type="GO" id="GO:0005886">
    <property type="term" value="C:plasma membrane"/>
    <property type="evidence" value="ECO:0007669"/>
    <property type="project" value="TreeGrafter"/>
</dbReference>
<gene>
    <name evidence="8" type="ORF">FHR21_002819</name>
</gene>